<comment type="catalytic activity">
    <reaction evidence="11">
        <text>[L-4-(L-arginin-2-N-yl)aspartate](n)-L-aspartate + L-arginine + ATP = [L-4-(L-arginin-2-N-yl)aspartate](n+1) + ADP + phosphate + H(+)</text>
        <dbReference type="Rhea" id="RHEA:23888"/>
        <dbReference type="Rhea" id="RHEA-COMP:13732"/>
        <dbReference type="Rhea" id="RHEA-COMP:13733"/>
        <dbReference type="ChEBI" id="CHEBI:15378"/>
        <dbReference type="ChEBI" id="CHEBI:30616"/>
        <dbReference type="ChEBI" id="CHEBI:32682"/>
        <dbReference type="ChEBI" id="CHEBI:43474"/>
        <dbReference type="ChEBI" id="CHEBI:137986"/>
        <dbReference type="ChEBI" id="CHEBI:137990"/>
        <dbReference type="ChEBI" id="CHEBI:456216"/>
        <dbReference type="EC" id="6.3.2.30"/>
    </reaction>
</comment>
<dbReference type="GO" id="GO:0071160">
    <property type="term" value="F:cyanophycin synthetase activity (L-aspartate-adding)"/>
    <property type="evidence" value="ECO:0007669"/>
    <property type="project" value="UniProtKB-EC"/>
</dbReference>
<dbReference type="EMBL" id="CP016170">
    <property type="protein sequence ID" value="ANN67964.1"/>
    <property type="molecule type" value="Genomic_DNA"/>
</dbReference>
<dbReference type="EC" id="6.3.2.30" evidence="4"/>
<dbReference type="Pfam" id="PF02875">
    <property type="entry name" value="Mur_ligase_C"/>
    <property type="match status" value="1"/>
</dbReference>
<keyword evidence="8 13" id="KW-0547">Nucleotide-binding</keyword>
<dbReference type="InterPro" id="IPR004101">
    <property type="entry name" value="Mur_ligase_C"/>
</dbReference>
<dbReference type="SUPFAM" id="SSF53244">
    <property type="entry name" value="MurD-like peptide ligases, peptide-binding domain"/>
    <property type="match status" value="1"/>
</dbReference>
<dbReference type="Pfam" id="PF08245">
    <property type="entry name" value="Mur_ligase_M"/>
    <property type="match status" value="1"/>
</dbReference>
<dbReference type="RefSeq" id="WP_066353211.1">
    <property type="nucleotide sequence ID" value="NZ_CBCSFJ010000010.1"/>
</dbReference>
<evidence type="ECO:0000256" key="8">
    <source>
        <dbReference type="ARBA" id="ARBA00022741"/>
    </source>
</evidence>
<dbReference type="PROSITE" id="PS50975">
    <property type="entry name" value="ATP_GRASP"/>
    <property type="match status" value="1"/>
</dbReference>
<evidence type="ECO:0000313" key="17">
    <source>
        <dbReference type="Proteomes" id="UP000091897"/>
    </source>
</evidence>
<dbReference type="Gene3D" id="3.90.190.20">
    <property type="entry name" value="Mur ligase, C-terminal domain"/>
    <property type="match status" value="1"/>
</dbReference>
<dbReference type="AlphaFoldDB" id="A0A193FLH7"/>
<evidence type="ECO:0000256" key="3">
    <source>
        <dbReference type="ARBA" id="ARBA00011738"/>
    </source>
</evidence>
<protein>
    <recommendedName>
        <fullName evidence="6">Cyanophycin synthetase</fullName>
        <ecNumber evidence="5">6.3.2.29</ecNumber>
        <ecNumber evidence="4">6.3.2.30</ecNumber>
    </recommendedName>
    <alternativeName>
        <fullName evidence="10">Cyanophycin synthase</fullName>
    </alternativeName>
</protein>
<keyword evidence="9 13" id="KW-0067">ATP-binding</keyword>
<evidence type="ECO:0000256" key="7">
    <source>
        <dbReference type="ARBA" id="ARBA00022598"/>
    </source>
</evidence>
<dbReference type="Proteomes" id="UP000091897">
    <property type="component" value="Chromosome"/>
</dbReference>
<evidence type="ECO:0000256" key="13">
    <source>
        <dbReference type="PROSITE-ProRule" id="PRU00409"/>
    </source>
</evidence>
<dbReference type="GO" id="GO:0005524">
    <property type="term" value="F:ATP binding"/>
    <property type="evidence" value="ECO:0007669"/>
    <property type="project" value="UniProtKB-UniRule"/>
</dbReference>
<dbReference type="Gene3D" id="3.30.470.20">
    <property type="entry name" value="ATP-grasp fold, B domain"/>
    <property type="match status" value="2"/>
</dbReference>
<dbReference type="InterPro" id="IPR044019">
    <property type="entry name" value="Cyanophycin_syn_N"/>
</dbReference>
<evidence type="ECO:0000256" key="4">
    <source>
        <dbReference type="ARBA" id="ARBA00012968"/>
    </source>
</evidence>
<evidence type="ECO:0000256" key="12">
    <source>
        <dbReference type="ARBA" id="ARBA00048425"/>
    </source>
</evidence>
<dbReference type="Gene3D" id="3.40.1190.10">
    <property type="entry name" value="Mur-like, catalytic domain"/>
    <property type="match status" value="1"/>
</dbReference>
<evidence type="ECO:0000313" key="18">
    <source>
        <dbReference type="Proteomes" id="UP000092213"/>
    </source>
</evidence>
<evidence type="ECO:0000256" key="10">
    <source>
        <dbReference type="ARBA" id="ARBA00031353"/>
    </source>
</evidence>
<keyword evidence="7" id="KW-0436">Ligase</keyword>
<dbReference type="SUPFAM" id="SSF56059">
    <property type="entry name" value="Glutathione synthetase ATP-binding domain-like"/>
    <property type="match status" value="1"/>
</dbReference>
<organism evidence="16 18">
    <name type="scientific">Bordetella bronchialis</name>
    <dbReference type="NCBI Taxonomy" id="463025"/>
    <lineage>
        <taxon>Bacteria</taxon>
        <taxon>Pseudomonadati</taxon>
        <taxon>Pseudomonadota</taxon>
        <taxon>Betaproteobacteria</taxon>
        <taxon>Burkholderiales</taxon>
        <taxon>Alcaligenaceae</taxon>
        <taxon>Bordetella</taxon>
    </lineage>
</organism>
<dbReference type="InterPro" id="IPR011810">
    <property type="entry name" value="Cya_phycin_syn"/>
</dbReference>
<evidence type="ECO:0000256" key="11">
    <source>
        <dbReference type="ARBA" id="ARBA00048094"/>
    </source>
</evidence>
<dbReference type="EMBL" id="CP016171">
    <property type="protein sequence ID" value="ANN73054.1"/>
    <property type="molecule type" value="Genomic_DNA"/>
</dbReference>
<dbReference type="PANTHER" id="PTHR23135">
    <property type="entry name" value="MUR LIGASE FAMILY MEMBER"/>
    <property type="match status" value="1"/>
</dbReference>
<comment type="subunit">
    <text evidence="3">Homodimer.</text>
</comment>
<dbReference type="Pfam" id="PF13549">
    <property type="entry name" value="ATP-grasp_5"/>
    <property type="match status" value="1"/>
</dbReference>
<dbReference type="InterPro" id="IPR011761">
    <property type="entry name" value="ATP-grasp"/>
</dbReference>
<reference evidence="17 18" key="1">
    <citation type="submission" date="2016-06" db="EMBL/GenBank/DDBJ databases">
        <title>Complete genome sequences of Bordetella bronchialis and Bordetella flabilis.</title>
        <authorList>
            <person name="LiPuma J.J."/>
            <person name="Spilker T."/>
        </authorList>
    </citation>
    <scope>NUCLEOTIDE SEQUENCE [LARGE SCALE GENOMIC DNA]</scope>
    <source>
        <strain evidence="16 18">AU17976</strain>
        <strain evidence="15 17">AU3182</strain>
    </source>
</reference>
<proteinExistence type="inferred from homology"/>
<keyword evidence="17" id="KW-1185">Reference proteome</keyword>
<dbReference type="PANTHER" id="PTHR23135:SF18">
    <property type="entry name" value="CYANOPHYCIN SYNTHETASE"/>
    <property type="match status" value="1"/>
</dbReference>
<dbReference type="InterPro" id="IPR036565">
    <property type="entry name" value="Mur-like_cat_sf"/>
</dbReference>
<name>A0A193FLH7_9BORD</name>
<dbReference type="Pfam" id="PF18921">
    <property type="entry name" value="Cyanophycin_syn"/>
    <property type="match status" value="1"/>
</dbReference>
<dbReference type="EC" id="6.3.2.29" evidence="5"/>
<dbReference type="KEGG" id="bbro:BAU06_18170"/>
<feature type="domain" description="ATP-grasp" evidence="14">
    <location>
        <begin position="224"/>
        <end position="473"/>
    </location>
</feature>
<dbReference type="GO" id="GO:0071161">
    <property type="term" value="F:cyanophycin synthetase activity (L-arginine-adding)"/>
    <property type="evidence" value="ECO:0007669"/>
    <property type="project" value="UniProtKB-EC"/>
</dbReference>
<dbReference type="GO" id="GO:0046872">
    <property type="term" value="F:metal ion binding"/>
    <property type="evidence" value="ECO:0007669"/>
    <property type="project" value="InterPro"/>
</dbReference>
<evidence type="ECO:0000256" key="2">
    <source>
        <dbReference type="ARBA" id="ARBA00009060"/>
    </source>
</evidence>
<dbReference type="InterPro" id="IPR036615">
    <property type="entry name" value="Mur_ligase_C_dom_sf"/>
</dbReference>
<evidence type="ECO:0000313" key="15">
    <source>
        <dbReference type="EMBL" id="ANN67964.1"/>
    </source>
</evidence>
<gene>
    <name evidence="15" type="ORF">BAU06_18170</name>
    <name evidence="16" type="ORF">BAU08_18395</name>
</gene>
<sequence>MKKKDIEFLDVVALRGPNIWTYRPVLEAWVDIGELEDYPSNTIPGFYERLSTWLPTLIEHRCSPGVRGGFLQRLREGTWPAHILEHVTLELQNLAGLPGGFGKARETATRGVYKVVVRAWQEDVTRAALQEARDLVMAAMEDRPFDVQDTVERLRRMVDRHCLGPSTACIVDAADDRDIPFIRLFEGNLVQMGYGARQRRIWTAETDRTSAIAEGISRDKDLTKRLLAECGVPVPEGRLVASQEEAWEAAQDIGLPVVVKPYDGNHGRGVFTNLNSHEEVRAAYAVAEEEGSGVLVERFVAGNEHRLLVVGDRMVAAARGEPAGIVGDGVHTVQELIDLQINTDPRRGSGEDCPLNKVRLDSAARLEIARQGLAADSVPPAGQPVLIQRNGNVAFDVTDLVHPEVAHAVTLAARIVGLDVAGVDLVAEDISRPLEEQRGAIVEVNAGPGLLMHLKPADGQPRPVGKAIVDHLFPDGEDGRIPVVGVTGTNGKTVVARLTARLLQLWGRHVGLACSEGLYFNQRQVEKGDRGDWATGRRVLMNRSVDAAVIENSSTVILRQGLAYDRCQVGIVTNIDESDHLGEHDIRDLDGMYNVIRTQIDVVLPGGAAVLNARDERVVQMADLCDGEVIFFGLDPRLPAIASHVALGKRAVYVRDGHVVLAEGGKEQRVSALQAIPLTVGGRVPFQVENVLAAAAAAWALGVPAHIVRVGIEAFDADRADAPWQFTAVQRHDATVVVDGAHNVSALRALVAAAEGFPARRRRIVYGPGKDRRDQDLLDQGELLGASFDEVVLYDDTTVPSSRPPGQARGLLRAGAQQGGRAASIVDQPDHAAAMRAVLDSVRPGDFIVLQCDEGSAEPALHLLRHWIEQN</sequence>
<evidence type="ECO:0000256" key="6">
    <source>
        <dbReference type="ARBA" id="ARBA00022036"/>
    </source>
</evidence>
<comment type="function">
    <text evidence="1">Catalyzes the ATP-dependent polymerization of arginine and aspartate to multi-L-arginyl-poly-L-aspartic acid (cyanophycin; a water-insoluble reserve polymer).</text>
</comment>
<dbReference type="InterPro" id="IPR013221">
    <property type="entry name" value="Mur_ligase_cen"/>
</dbReference>
<dbReference type="STRING" id="463025.BAU08_18395"/>
<evidence type="ECO:0000259" key="14">
    <source>
        <dbReference type="PROSITE" id="PS50975"/>
    </source>
</evidence>
<dbReference type="OrthoDB" id="9803907at2"/>
<accession>A0A193FLH7</accession>
<evidence type="ECO:0000256" key="5">
    <source>
        <dbReference type="ARBA" id="ARBA00013005"/>
    </source>
</evidence>
<comment type="catalytic activity">
    <reaction evidence="12">
        <text>[L-4-(L-arginin-2-N-yl)aspartate](n) + L-aspartate + ATP = [L-4-(L-arginin-2-N-yl)aspartate](n)-L-aspartate + ADP + phosphate + H(+)</text>
        <dbReference type="Rhea" id="RHEA:13277"/>
        <dbReference type="Rhea" id="RHEA-COMP:13728"/>
        <dbReference type="Rhea" id="RHEA-COMP:13733"/>
        <dbReference type="ChEBI" id="CHEBI:15378"/>
        <dbReference type="ChEBI" id="CHEBI:29991"/>
        <dbReference type="ChEBI" id="CHEBI:30616"/>
        <dbReference type="ChEBI" id="CHEBI:43474"/>
        <dbReference type="ChEBI" id="CHEBI:137986"/>
        <dbReference type="ChEBI" id="CHEBI:137990"/>
        <dbReference type="ChEBI" id="CHEBI:456216"/>
        <dbReference type="EC" id="6.3.2.29"/>
    </reaction>
</comment>
<dbReference type="SUPFAM" id="SSF53623">
    <property type="entry name" value="MurD-like peptide ligases, catalytic domain"/>
    <property type="match status" value="1"/>
</dbReference>
<evidence type="ECO:0000256" key="9">
    <source>
        <dbReference type="ARBA" id="ARBA00022840"/>
    </source>
</evidence>
<dbReference type="NCBIfam" id="NF010623">
    <property type="entry name" value="PRK14016.1"/>
    <property type="match status" value="1"/>
</dbReference>
<comment type="similarity">
    <text evidence="2">In the C-terminal section; belongs to the MurCDEF family.</text>
</comment>
<evidence type="ECO:0000313" key="16">
    <source>
        <dbReference type="EMBL" id="ANN73054.1"/>
    </source>
</evidence>
<dbReference type="Proteomes" id="UP000092213">
    <property type="component" value="Chromosome"/>
</dbReference>
<evidence type="ECO:0000256" key="1">
    <source>
        <dbReference type="ARBA" id="ARBA00003184"/>
    </source>
</evidence>
<dbReference type="NCBIfam" id="TIGR02068">
    <property type="entry name" value="cya_phycin_syn"/>
    <property type="match status" value="1"/>
</dbReference>